<dbReference type="InterPro" id="IPR018870">
    <property type="entry name" value="Tti2"/>
</dbReference>
<dbReference type="Pfam" id="PF10521">
    <property type="entry name" value="Tti2"/>
    <property type="match status" value="1"/>
</dbReference>
<gene>
    <name evidence="3" type="ORF">SLS53_000938</name>
</gene>
<evidence type="ECO:0000256" key="1">
    <source>
        <dbReference type="ARBA" id="ARBA00034736"/>
    </source>
</evidence>
<evidence type="ECO:0000256" key="2">
    <source>
        <dbReference type="SAM" id="MobiDB-lite"/>
    </source>
</evidence>
<dbReference type="InterPro" id="IPR016024">
    <property type="entry name" value="ARM-type_fold"/>
</dbReference>
<dbReference type="AlphaFoldDB" id="A0AAN9UV69"/>
<feature type="region of interest" description="Disordered" evidence="2">
    <location>
        <begin position="177"/>
        <end position="196"/>
    </location>
</feature>
<dbReference type="EMBL" id="JAJSPL020000002">
    <property type="protein sequence ID" value="KAK7748913.1"/>
    <property type="molecule type" value="Genomic_DNA"/>
</dbReference>
<dbReference type="PANTHER" id="PTHR32226:SF2">
    <property type="entry name" value="TELO2-INTERACTING PROTEIN 2"/>
    <property type="match status" value="1"/>
</dbReference>
<proteinExistence type="inferred from homology"/>
<evidence type="ECO:0000313" key="3">
    <source>
        <dbReference type="EMBL" id="KAK7748913.1"/>
    </source>
</evidence>
<dbReference type="Proteomes" id="UP001320245">
    <property type="component" value="Unassembled WGS sequence"/>
</dbReference>
<sequence length="499" mass="55097">MPNHKDLLGAIDALQGVPSITADSWDSLSEPVLASLKSKDKIQREPDDIASIDRLNDYAARVISPCLADESEHVQADEEYEQVAQRSRAIAPLGLEVLQVLSEEFSAKFSEDTICTVISFTDLTDPWTTQEAFDLANAVVAGQVLRSQDPAVLNEDILKGYLRPLFSKARPKTVTASGRKAAFPEEDDPHRGLTDETKDVKPWKYADHRAITVFEWVVSTATPDHMSKQWPLFVPVLLTLLDDGATRVRSRGLIILDAFLLKFPDNILRDTGLASVFEDAVFPTLHFLPTITPEEESTQLLGQAYTALLTLAGKLDVSPSAGKVASSTPRAKLLDKMLREGVFSAYFHSKEHIRIVEVLLVHTARILGVMRVQGVKHLKDLIPMYSEIMTNPFAALAPPTLSAAISCLQVTIANCWPRLSTPAYQFELIKMLVVCYLTLHDDKDKLYGEQFAAIEAAIVQTASMLTFATKSCEGSEGQVLRERVAPLITKEPLLANLFT</sequence>
<comment type="similarity">
    <text evidence="1">Belongs to the TTI2 family.</text>
</comment>
<name>A0AAN9UV69_9PEZI</name>
<evidence type="ECO:0000313" key="4">
    <source>
        <dbReference type="Proteomes" id="UP001320245"/>
    </source>
</evidence>
<accession>A0AAN9UV69</accession>
<reference evidence="3 4" key="1">
    <citation type="journal article" date="2023" name="PLoS ONE">
        <title>Cytospora paraplurivora sp. nov. isolated from orchards with fruit tree decline syndrome in Ontario, Canada.</title>
        <authorList>
            <person name="Ilyukhin E."/>
            <person name="Nguyen H.D.T."/>
            <person name="Castle A.J."/>
            <person name="Ellouze W."/>
        </authorList>
    </citation>
    <scope>NUCLEOTIDE SEQUENCE [LARGE SCALE GENOMIC DNA]</scope>
    <source>
        <strain evidence="3 4">FDS-564</strain>
    </source>
</reference>
<dbReference type="GO" id="GO:0005634">
    <property type="term" value="C:nucleus"/>
    <property type="evidence" value="ECO:0007669"/>
    <property type="project" value="TreeGrafter"/>
</dbReference>
<comment type="caution">
    <text evidence="3">The sequence shown here is derived from an EMBL/GenBank/DDBJ whole genome shotgun (WGS) entry which is preliminary data.</text>
</comment>
<organism evidence="3 4">
    <name type="scientific">Cytospora paraplurivora</name>
    <dbReference type="NCBI Taxonomy" id="2898453"/>
    <lineage>
        <taxon>Eukaryota</taxon>
        <taxon>Fungi</taxon>
        <taxon>Dikarya</taxon>
        <taxon>Ascomycota</taxon>
        <taxon>Pezizomycotina</taxon>
        <taxon>Sordariomycetes</taxon>
        <taxon>Sordariomycetidae</taxon>
        <taxon>Diaporthales</taxon>
        <taxon>Cytosporaceae</taxon>
        <taxon>Cytospora</taxon>
    </lineage>
</organism>
<dbReference type="SUPFAM" id="SSF48371">
    <property type="entry name" value="ARM repeat"/>
    <property type="match status" value="1"/>
</dbReference>
<dbReference type="GO" id="GO:0005829">
    <property type="term" value="C:cytosol"/>
    <property type="evidence" value="ECO:0007669"/>
    <property type="project" value="TreeGrafter"/>
</dbReference>
<dbReference type="GO" id="GO:0110078">
    <property type="term" value="C:TTT Hsp90 cochaperone complex"/>
    <property type="evidence" value="ECO:0007669"/>
    <property type="project" value="InterPro"/>
</dbReference>
<protein>
    <submittedName>
        <fullName evidence="3">Uncharacterized protein</fullName>
    </submittedName>
</protein>
<dbReference type="PANTHER" id="PTHR32226">
    <property type="entry name" value="TELO2-INTERACTING PROTEIN 2"/>
    <property type="match status" value="1"/>
</dbReference>
<keyword evidence="4" id="KW-1185">Reference proteome</keyword>